<proteinExistence type="predicted"/>
<dbReference type="Proteomes" id="UP000762676">
    <property type="component" value="Unassembled WGS sequence"/>
</dbReference>
<feature type="compositionally biased region" description="Polar residues" evidence="1">
    <location>
        <begin position="23"/>
        <end position="32"/>
    </location>
</feature>
<dbReference type="EMBL" id="BMAT01013676">
    <property type="protein sequence ID" value="GFS18021.1"/>
    <property type="molecule type" value="Genomic_DNA"/>
</dbReference>
<protein>
    <submittedName>
        <fullName evidence="3">THAP domain-containing protein 9</fullName>
    </submittedName>
</protein>
<gene>
    <name evidence="3" type="ORF">ElyMa_006837300</name>
</gene>
<dbReference type="Pfam" id="PF12017">
    <property type="entry name" value="Tnp_P_element"/>
    <property type="match status" value="1"/>
</dbReference>
<feature type="compositionally biased region" description="Pro residues" evidence="1">
    <location>
        <begin position="8"/>
        <end position="19"/>
    </location>
</feature>
<dbReference type="AlphaFoldDB" id="A0AAV4JBN9"/>
<evidence type="ECO:0000256" key="1">
    <source>
        <dbReference type="SAM" id="MobiDB-lite"/>
    </source>
</evidence>
<feature type="compositionally biased region" description="Basic and acidic residues" evidence="1">
    <location>
        <begin position="33"/>
        <end position="47"/>
    </location>
</feature>
<accession>A0AAV4JBN9</accession>
<name>A0AAV4JBN9_9GAST</name>
<feature type="domain" description="THAP9-like helix-turn-helix" evidence="2">
    <location>
        <begin position="81"/>
        <end position="160"/>
    </location>
</feature>
<reference evidence="3 4" key="1">
    <citation type="journal article" date="2021" name="Elife">
        <title>Chloroplast acquisition without the gene transfer in kleptoplastic sea slugs, Plakobranchus ocellatus.</title>
        <authorList>
            <person name="Maeda T."/>
            <person name="Takahashi S."/>
            <person name="Yoshida T."/>
            <person name="Shimamura S."/>
            <person name="Takaki Y."/>
            <person name="Nagai Y."/>
            <person name="Toyoda A."/>
            <person name="Suzuki Y."/>
            <person name="Arimoto A."/>
            <person name="Ishii H."/>
            <person name="Satoh N."/>
            <person name="Nishiyama T."/>
            <person name="Hasebe M."/>
            <person name="Maruyama T."/>
            <person name="Minagawa J."/>
            <person name="Obokata J."/>
            <person name="Shigenobu S."/>
        </authorList>
    </citation>
    <scope>NUCLEOTIDE SEQUENCE [LARGE SCALE GENOMIC DNA]</scope>
</reference>
<evidence type="ECO:0000259" key="2">
    <source>
        <dbReference type="Pfam" id="PF12017"/>
    </source>
</evidence>
<feature type="compositionally biased region" description="Basic residues" evidence="1">
    <location>
        <begin position="52"/>
        <end position="64"/>
    </location>
</feature>
<evidence type="ECO:0000313" key="3">
    <source>
        <dbReference type="EMBL" id="GFS18021.1"/>
    </source>
</evidence>
<evidence type="ECO:0000313" key="4">
    <source>
        <dbReference type="Proteomes" id="UP000762676"/>
    </source>
</evidence>
<sequence length="196" mass="22537">MFDGGHLSPPPQLPSPEAQPVPQSNSNPSQLDSPEKASLKRKLEETNSKLSQSKKKIKTLQQTKRRLLKREEKLTSIIANLRSKNVLSTNSLSVLETCGSGIGDLLKRCEAKSKRKGQPAKYSPELRSFALTLHFYSPKAYAYVRKAFDTCLPHPRTLKNCMRQWKMVLPSMQRLFNFFNRELKLYREKEKLPHVR</sequence>
<feature type="region of interest" description="Disordered" evidence="1">
    <location>
        <begin position="1"/>
        <end position="64"/>
    </location>
</feature>
<dbReference type="InterPro" id="IPR021896">
    <property type="entry name" value="THAP9-like_HTH"/>
</dbReference>
<comment type="caution">
    <text evidence="3">The sequence shown here is derived from an EMBL/GenBank/DDBJ whole genome shotgun (WGS) entry which is preliminary data.</text>
</comment>
<organism evidence="3 4">
    <name type="scientific">Elysia marginata</name>
    <dbReference type="NCBI Taxonomy" id="1093978"/>
    <lineage>
        <taxon>Eukaryota</taxon>
        <taxon>Metazoa</taxon>
        <taxon>Spiralia</taxon>
        <taxon>Lophotrochozoa</taxon>
        <taxon>Mollusca</taxon>
        <taxon>Gastropoda</taxon>
        <taxon>Heterobranchia</taxon>
        <taxon>Euthyneura</taxon>
        <taxon>Panpulmonata</taxon>
        <taxon>Sacoglossa</taxon>
        <taxon>Placobranchoidea</taxon>
        <taxon>Plakobranchidae</taxon>
        <taxon>Elysia</taxon>
    </lineage>
</organism>
<keyword evidence="4" id="KW-1185">Reference proteome</keyword>